<dbReference type="SUPFAM" id="SSF56219">
    <property type="entry name" value="DNase I-like"/>
    <property type="match status" value="1"/>
</dbReference>
<dbReference type="EMBL" id="CAMXCT030001895">
    <property type="protein sequence ID" value="CAL4781304.1"/>
    <property type="molecule type" value="Genomic_DNA"/>
</dbReference>
<dbReference type="InterPro" id="IPR036397">
    <property type="entry name" value="RNaseH_sf"/>
</dbReference>
<dbReference type="InterPro" id="IPR013087">
    <property type="entry name" value="Znf_C2H2_type"/>
</dbReference>
<reference evidence="6 7" key="2">
    <citation type="submission" date="2024-05" db="EMBL/GenBank/DDBJ databases">
        <authorList>
            <person name="Chen Y."/>
            <person name="Shah S."/>
            <person name="Dougan E. K."/>
            <person name="Thang M."/>
            <person name="Chan C."/>
        </authorList>
    </citation>
    <scope>NUCLEOTIDE SEQUENCE [LARGE SCALE GENOMIC DNA]</scope>
</reference>
<dbReference type="InterPro" id="IPR036691">
    <property type="entry name" value="Endo/exonu/phosph_ase_sf"/>
</dbReference>
<keyword evidence="1" id="KW-0175">Coiled coil</keyword>
<feature type="non-terminal residue" evidence="5">
    <location>
        <position position="1"/>
    </location>
</feature>
<feature type="region of interest" description="Disordered" evidence="2">
    <location>
        <begin position="772"/>
        <end position="791"/>
    </location>
</feature>
<proteinExistence type="predicted"/>
<sequence>VAMPSVDETIATQRELLTKALQLLSTAMDLQGDLEQQLSESARGVQNAPSYPRCALSWTPLRRHLLHIDELFEGPERKPDSSGIYIVLDYVLSISLLYFACVLFSWCTSQPGFAVPCPYPRRNVELQACPMEMQSLQENGKAIDASLCLVRQDMARGPPAFVQQCMAPPPPPPMPKAALVSPDQVWVQQMQQMPVLDGMHSAVMQPGQSSAQPSQAEKHLQNILGALRKSEDTWTPEVQMAVQEVKLETEEVSLQQVQNSAAELRHARKAVADAEAAQLRLITSWRTFLQYSVARWQEYNQLFQGQETEAQTQLAAAKEQLHNAQKKFGETSEAIRSGAGHHVISDDDAENGEKTTHDDEMKDEATQKIAIGLTQVVSSLQQLSEHAEAEERKSKRLRKDVDGDDGTVVHKSLPSMQPFGKVEFVSPWAALQQAEELAFDVGYTNAIRIDLCQLPKPKRSAAKLSFDPMVQVRILDDCTFLERTQEAFEDTLPCWPSKPWSLADPRTFDYDYCVDIAACSDQLSFMQVALRRELPPEAWMQVPGHPTEARAHRALAPVPADNLGQHDPHDAEIDAHDFNDASSTSSHTMQSVFLYHLDDPVIHGRIDWTDFDDMMHDAARLLQVDRDHLVALHEISVPLDDVPGETVPLIAQLDDDLEAGEPSRLCLVDYEIHGHAVEAHHRTASVVERQVLITPTPATIQAIFQRAGIDVYCAIEDNRCVMFHNHRPVLSQRAPIFPVAHGDFLRLVIPPSMTCPEPTQLLLLRRQATLDEPIDSDPSASPGSGYSPSLVPSEEIRQQFGQVDTDDLPLLQIRSMPCRAVVELPSKNGCLASLPASSRSPDAAPRPLGCSFTDEFLAAIRARQQAEEPLPDFDDPRPDIEFMPRFIQNLFAQWTQSASVGPGGMEMLGRVETWYSDHWRQQTCYHPRQVVLSRDYHNWEGQLKAAWYDRVLNTLPVEFYLVHPLPEDAAPNVFAQVILVQQPDPRQRSVILTITDSHHDDGRPHSKAIVTLDQVRRDNILFAGLMHDDCDYVSLMMISSAIVLLIWLPLPTLLMILTLLMHRSICQIGLMLFKLRLTILLQLNLKRLIPYLYFVDPRPPMMPTQSYIGHVIVVQDPVPDRVPILLTCRLPHHDHEILQHAAIAVPEIMSSQQIIDLVQATRHFHHGSWQVRRGTLLFSRAGGSRVGHGDSLIVEPTHGALAPSLHQPIDGETTSFLQYPRKLTRATSVSEVPHPDSDAQHCWERLTTDVVAQAQWPQEVPPSHRSVPPHRISLDALITQEVPSIDVPCDEIQQLAQQMFLLDLGPNLPFASVVKWHDSTLAARSACPDWHGSPPLRFWFYTDGASCYASDAGRRFASAAVVLLIETADGMHFGGFRPFLVPIPATAPFAEHVAMLIAHLWCLQMHEWCLTMYGYWSIPVTFAFDCLAAGHAALGTWTCPQHQSVHRLTQSLTYWMQVRYACQHSYIHVRSHQGDAWNEAADAVCWAALHGWISAPDFAALFSQHLESHLCAAEWLGYCHYASIGAIGYPSIKNAFFVYHLPLDAPAPDASGHTLVARDSEALDAPVENTEVLLRCSTANVLTLYTTQHANGGFMSARHEALMNSFHQLGVHVVGVQETRSKLQGHHAAEHFHVLSASALRSGHCGVQLWVAKKIQVRDGHLVVCASHLRVLHQSARRLIARLAVDGLRIVFIVGHVPCADESAAQSWWTDTSALIPESYRSWPCIMLVAAKRRNNIRCVGPATCDIVSHFDALEAGEVVSYPQLLSSCLPRRLCAVLEDAGLDVAQLQRDIVPHGAQFQKHPNQCLQRAVQDAHNSTWYVVDGHADCHQTHRGSRPGSPLADIAYNITMTGVLRDIEEALWNNTALCTAAAQLPIFPPLTTWVDDLAIPVPSISASALDSQVLFVLKTVDDTMRSYGLELNMQPGKTELVCQYRGVGSTTCRHRRFVEHAGQLPLPCGRSLRVVAQYQHLGTAFHQSLSMRNELHGRLGKASAAYRQLSRLVFGNRRLKPTVRLQLLESLVLSILFHGAGTWPLLNSRLYAKLSHAIIGWQRRIVNEGFWSSTRLPDGEFQAKWHLMPLSTRLAKHRRLVRRAAYQDLLAFEMKSKIVDLYSICSSNGVQFDDLPAEPIQGNRDVYQCHVCTSCFSTLQGLQAHQWRKHQLFSEERRYVYDSTRRACNRCFWTTQRLQQHLRWSRRHVHGCFNVLQRYFTPLSLPASCPLPDFAVGLHRLPVSTVSGPLPDVMPTVWERQQKDLRQSLQDQWQRCGFPDALMPTVTSLVSQTLLKVTNTWMQTADPEQVCVDDVLFQWMSPLSELPDLHAVDEHQVTWALLEWGQRCLPDLIDTIEDPDFQICLDSAFHEITKMFDMWDLLMQFDKLDRAVEPDASVLLHEPTPDRRRFHDHEPHSRLYHDPEEFLRRVMPPVLDWPRQPGVPLVHGFHKKPTLFVLHMFSGRRRAADCHDWIERLAAEYFPHLHVVAVSMDTAVHGQLGDLLSGSNFDHLVALADGRFFGLNLTGPPCETWTAARHIVCHELLRRGPRPLRSCARPWGLLALSLRELRQLGTGSHLMLNSLAIELRVCLGGGGSVMEHPSIPDNEELASIWRTPQHRHLVMRAPEAQLVYIEQWRYGAESVKPTILRGLGLPRLARHLHSCRCPGMVRPTKVLAGFDHAKQRFRTAAAKEYPAGLSEGIVRSAFLSLQMRLRSNAPQTVQWQDFSSSDRKWV</sequence>
<feature type="transmembrane region" description="Helical" evidence="3">
    <location>
        <begin position="1073"/>
        <end position="1094"/>
    </location>
</feature>
<evidence type="ECO:0000256" key="3">
    <source>
        <dbReference type="SAM" id="Phobius"/>
    </source>
</evidence>
<evidence type="ECO:0000256" key="2">
    <source>
        <dbReference type="SAM" id="MobiDB-lite"/>
    </source>
</evidence>
<dbReference type="EMBL" id="CAMXCT010001895">
    <property type="protein sequence ID" value="CAI3993992.1"/>
    <property type="molecule type" value="Genomic_DNA"/>
</dbReference>
<accession>A0A9P1CKK6</accession>
<dbReference type="EMBL" id="CAMXCT020001895">
    <property type="protein sequence ID" value="CAL1147367.1"/>
    <property type="molecule type" value="Genomic_DNA"/>
</dbReference>
<evidence type="ECO:0000313" key="5">
    <source>
        <dbReference type="EMBL" id="CAI3993992.1"/>
    </source>
</evidence>
<name>A0A9P1CKK6_9DINO</name>
<comment type="caution">
    <text evidence="5">The sequence shown here is derived from an EMBL/GenBank/DDBJ whole genome shotgun (WGS) entry which is preliminary data.</text>
</comment>
<dbReference type="SUPFAM" id="SSF53098">
    <property type="entry name" value="Ribonuclease H-like"/>
    <property type="match status" value="1"/>
</dbReference>
<gene>
    <name evidence="5" type="ORF">C1SCF055_LOCUS20677</name>
</gene>
<feature type="transmembrane region" description="Helical" evidence="3">
    <location>
        <begin position="1035"/>
        <end position="1061"/>
    </location>
</feature>
<keyword evidence="3" id="KW-1133">Transmembrane helix</keyword>
<feature type="coiled-coil region" evidence="1">
    <location>
        <begin position="307"/>
        <end position="334"/>
    </location>
</feature>
<feature type="compositionally biased region" description="Low complexity" evidence="2">
    <location>
        <begin position="776"/>
        <end position="789"/>
    </location>
</feature>
<keyword evidence="3" id="KW-0472">Membrane</keyword>
<dbReference type="Gene3D" id="3.30.420.10">
    <property type="entry name" value="Ribonuclease H-like superfamily/Ribonuclease H"/>
    <property type="match status" value="1"/>
</dbReference>
<reference evidence="5" key="1">
    <citation type="submission" date="2022-10" db="EMBL/GenBank/DDBJ databases">
        <authorList>
            <person name="Chen Y."/>
            <person name="Dougan E. K."/>
            <person name="Chan C."/>
            <person name="Rhodes N."/>
            <person name="Thang M."/>
        </authorList>
    </citation>
    <scope>NUCLEOTIDE SEQUENCE</scope>
</reference>
<protein>
    <submittedName>
        <fullName evidence="6">Ribulose bisphosphate carboxylase</fullName>
    </submittedName>
</protein>
<evidence type="ECO:0000259" key="4">
    <source>
        <dbReference type="PROSITE" id="PS00028"/>
    </source>
</evidence>
<dbReference type="GO" id="GO:0003676">
    <property type="term" value="F:nucleic acid binding"/>
    <property type="evidence" value="ECO:0007669"/>
    <property type="project" value="InterPro"/>
</dbReference>
<keyword evidence="3" id="KW-0812">Transmembrane</keyword>
<evidence type="ECO:0000313" key="7">
    <source>
        <dbReference type="Proteomes" id="UP001152797"/>
    </source>
</evidence>
<feature type="region of interest" description="Disordered" evidence="2">
    <location>
        <begin position="383"/>
        <end position="412"/>
    </location>
</feature>
<feature type="non-terminal residue" evidence="5">
    <location>
        <position position="2724"/>
    </location>
</feature>
<evidence type="ECO:0000256" key="1">
    <source>
        <dbReference type="SAM" id="Coils"/>
    </source>
</evidence>
<keyword evidence="7" id="KW-1185">Reference proteome</keyword>
<dbReference type="InterPro" id="IPR012337">
    <property type="entry name" value="RNaseH-like_sf"/>
</dbReference>
<evidence type="ECO:0000313" key="6">
    <source>
        <dbReference type="EMBL" id="CAL4781304.1"/>
    </source>
</evidence>
<dbReference type="Proteomes" id="UP001152797">
    <property type="component" value="Unassembled WGS sequence"/>
</dbReference>
<feature type="domain" description="C2H2-type" evidence="4">
    <location>
        <begin position="2139"/>
        <end position="2160"/>
    </location>
</feature>
<dbReference type="PROSITE" id="PS00028">
    <property type="entry name" value="ZINC_FINGER_C2H2_1"/>
    <property type="match status" value="1"/>
</dbReference>
<feature type="region of interest" description="Disordered" evidence="2">
    <location>
        <begin position="334"/>
        <end position="359"/>
    </location>
</feature>
<feature type="coiled-coil region" evidence="1">
    <location>
        <begin position="247"/>
        <end position="277"/>
    </location>
</feature>
<organism evidence="5">
    <name type="scientific">Cladocopium goreaui</name>
    <dbReference type="NCBI Taxonomy" id="2562237"/>
    <lineage>
        <taxon>Eukaryota</taxon>
        <taxon>Sar</taxon>
        <taxon>Alveolata</taxon>
        <taxon>Dinophyceae</taxon>
        <taxon>Suessiales</taxon>
        <taxon>Symbiodiniaceae</taxon>
        <taxon>Cladocopium</taxon>
    </lineage>
</organism>